<gene>
    <name evidence="1" type="ORF">RPERSI_LOCUS28486</name>
</gene>
<sequence length="59" mass="6853">ILEQTILAANSLQPTMIFTDTNLAMQVAIANKYSEAIVQYYIFYIHQNLIKKLKKKLHN</sequence>
<name>A0ACA9SB37_9GLOM</name>
<dbReference type="Proteomes" id="UP000789920">
    <property type="component" value="Unassembled WGS sequence"/>
</dbReference>
<feature type="non-terminal residue" evidence="1">
    <location>
        <position position="1"/>
    </location>
</feature>
<comment type="caution">
    <text evidence="1">The sequence shown here is derived from an EMBL/GenBank/DDBJ whole genome shotgun (WGS) entry which is preliminary data.</text>
</comment>
<reference evidence="1" key="1">
    <citation type="submission" date="2021-06" db="EMBL/GenBank/DDBJ databases">
        <authorList>
            <person name="Kallberg Y."/>
            <person name="Tangrot J."/>
            <person name="Rosling A."/>
        </authorList>
    </citation>
    <scope>NUCLEOTIDE SEQUENCE</scope>
    <source>
        <strain evidence="1">MA461A</strain>
    </source>
</reference>
<proteinExistence type="predicted"/>
<accession>A0ACA9SB37</accession>
<organism evidence="1 2">
    <name type="scientific">Racocetra persica</name>
    <dbReference type="NCBI Taxonomy" id="160502"/>
    <lineage>
        <taxon>Eukaryota</taxon>
        <taxon>Fungi</taxon>
        <taxon>Fungi incertae sedis</taxon>
        <taxon>Mucoromycota</taxon>
        <taxon>Glomeromycotina</taxon>
        <taxon>Glomeromycetes</taxon>
        <taxon>Diversisporales</taxon>
        <taxon>Gigasporaceae</taxon>
        <taxon>Racocetra</taxon>
    </lineage>
</organism>
<protein>
    <submittedName>
        <fullName evidence="1">9266_t:CDS:1</fullName>
    </submittedName>
</protein>
<evidence type="ECO:0000313" key="2">
    <source>
        <dbReference type="Proteomes" id="UP000789920"/>
    </source>
</evidence>
<dbReference type="EMBL" id="CAJVQC010103961">
    <property type="protein sequence ID" value="CAG8832520.1"/>
    <property type="molecule type" value="Genomic_DNA"/>
</dbReference>
<evidence type="ECO:0000313" key="1">
    <source>
        <dbReference type="EMBL" id="CAG8832520.1"/>
    </source>
</evidence>
<keyword evidence="2" id="KW-1185">Reference proteome</keyword>
<feature type="non-terminal residue" evidence="1">
    <location>
        <position position="59"/>
    </location>
</feature>